<name>A0ABV7SRU1_9SPHN</name>
<evidence type="ECO:0000259" key="1">
    <source>
        <dbReference type="Pfam" id="PF05229"/>
    </source>
</evidence>
<dbReference type="SMART" id="SM00972">
    <property type="entry name" value="SCPU"/>
    <property type="match status" value="1"/>
</dbReference>
<evidence type="ECO:0000313" key="2">
    <source>
        <dbReference type="EMBL" id="MFC3579178.1"/>
    </source>
</evidence>
<organism evidence="2 3">
    <name type="scientific">Sphingomonas hylomeconis</name>
    <dbReference type="NCBI Taxonomy" id="1395958"/>
    <lineage>
        <taxon>Bacteria</taxon>
        <taxon>Pseudomonadati</taxon>
        <taxon>Pseudomonadota</taxon>
        <taxon>Alphaproteobacteria</taxon>
        <taxon>Sphingomonadales</taxon>
        <taxon>Sphingomonadaceae</taxon>
        <taxon>Sphingomonas</taxon>
    </lineage>
</organism>
<dbReference type="RefSeq" id="WP_261295153.1">
    <property type="nucleotide sequence ID" value="NZ_JANQBK010000014.1"/>
</dbReference>
<dbReference type="Pfam" id="PF05229">
    <property type="entry name" value="SCPU"/>
    <property type="match status" value="1"/>
</dbReference>
<proteinExistence type="predicted"/>
<evidence type="ECO:0000313" key="3">
    <source>
        <dbReference type="Proteomes" id="UP001595713"/>
    </source>
</evidence>
<keyword evidence="3" id="KW-1185">Reference proteome</keyword>
<dbReference type="InterPro" id="IPR053167">
    <property type="entry name" value="Spore_coat_component"/>
</dbReference>
<comment type="caution">
    <text evidence="2">The sequence shown here is derived from an EMBL/GenBank/DDBJ whole genome shotgun (WGS) entry which is preliminary data.</text>
</comment>
<dbReference type="InterPro" id="IPR007893">
    <property type="entry name" value="Spore_coat_U/FanG"/>
</dbReference>
<feature type="domain" description="Spore coat protein U/FanG" evidence="1">
    <location>
        <begin position="23"/>
        <end position="143"/>
    </location>
</feature>
<dbReference type="PANTHER" id="PTHR37089:SF3">
    <property type="entry name" value="EXPORTED PROTEIN"/>
    <property type="match status" value="1"/>
</dbReference>
<dbReference type="PANTHER" id="PTHR37089">
    <property type="entry name" value="PROTEIN U-RELATED"/>
    <property type="match status" value="1"/>
</dbReference>
<dbReference type="EMBL" id="JBHRXP010000001">
    <property type="protein sequence ID" value="MFC3579178.1"/>
    <property type="molecule type" value="Genomic_DNA"/>
</dbReference>
<sequence length="146" mass="15260">MIDWNILLRGTVAVIAGVVGPSALAASCSVTSPGISFGAYDPLRDVDTNGTGSIQLACDEPVTATVILARSGPSLDRMMTNGISQLIYGLYADPQRNTIWGDGMGGSQTVTVQGTSISQPVYGKILKRQQVTAGSYNDTITVTISY</sequence>
<protein>
    <submittedName>
        <fullName evidence="2">Spore coat U domain-containing protein</fullName>
    </submittedName>
</protein>
<dbReference type="Proteomes" id="UP001595713">
    <property type="component" value="Unassembled WGS sequence"/>
</dbReference>
<reference evidence="3" key="1">
    <citation type="journal article" date="2019" name="Int. J. Syst. Evol. Microbiol.">
        <title>The Global Catalogue of Microorganisms (GCM) 10K type strain sequencing project: providing services to taxonomists for standard genome sequencing and annotation.</title>
        <authorList>
            <consortium name="The Broad Institute Genomics Platform"/>
            <consortium name="The Broad Institute Genome Sequencing Center for Infectious Disease"/>
            <person name="Wu L."/>
            <person name="Ma J."/>
        </authorList>
    </citation>
    <scope>NUCLEOTIDE SEQUENCE [LARGE SCALE GENOMIC DNA]</scope>
    <source>
        <strain evidence="3">KCTC 42739</strain>
    </source>
</reference>
<gene>
    <name evidence="2" type="ORF">ACFONA_03285</name>
</gene>
<accession>A0ABV7SRU1</accession>